<dbReference type="InterPro" id="IPR012434">
    <property type="entry name" value="DUF1631"/>
</dbReference>
<reference evidence="3" key="1">
    <citation type="journal article" date="2019" name="Int. J. Syst. Evol. Microbiol.">
        <title>The Global Catalogue of Microorganisms (GCM) 10K type strain sequencing project: providing services to taxonomists for standard genome sequencing and annotation.</title>
        <authorList>
            <consortium name="The Broad Institute Genomics Platform"/>
            <consortium name="The Broad Institute Genome Sequencing Center for Infectious Disease"/>
            <person name="Wu L."/>
            <person name="Ma J."/>
        </authorList>
    </citation>
    <scope>NUCLEOTIDE SEQUENCE [LARGE SCALE GENOMIC DNA]</scope>
    <source>
        <strain evidence="3">KCTC 52141</strain>
    </source>
</reference>
<dbReference type="RefSeq" id="WP_382416824.1">
    <property type="nucleotide sequence ID" value="NZ_AP031500.1"/>
</dbReference>
<name>A0ABV7HT78_9GAMM</name>
<protein>
    <submittedName>
        <fullName evidence="2">DUF1631 family protein</fullName>
    </submittedName>
</protein>
<gene>
    <name evidence="2" type="ORF">ACFOEB_11660</name>
</gene>
<dbReference type="Proteomes" id="UP001595548">
    <property type="component" value="Unassembled WGS sequence"/>
</dbReference>
<organism evidence="2 3">
    <name type="scientific">Gilvimarinus japonicus</name>
    <dbReference type="NCBI Taxonomy" id="1796469"/>
    <lineage>
        <taxon>Bacteria</taxon>
        <taxon>Pseudomonadati</taxon>
        <taxon>Pseudomonadota</taxon>
        <taxon>Gammaproteobacteria</taxon>
        <taxon>Cellvibrionales</taxon>
        <taxon>Cellvibrionaceae</taxon>
        <taxon>Gilvimarinus</taxon>
    </lineage>
</organism>
<keyword evidence="1" id="KW-0175">Coiled coil</keyword>
<evidence type="ECO:0000313" key="2">
    <source>
        <dbReference type="EMBL" id="MFC3155859.1"/>
    </source>
</evidence>
<sequence length="594" mass="68162">MKDTSQRNPSRLPEHLDNLCQWTQANERLASEQLIPLLAWNKVSWDSFKDSFPAADAQCLVAVWLLRALSENVDVDRALGDRVQRLQLALLGQLIAADAPLRWCLPEWCEQLDRLCFHWQGWYPTLGRLGERFLARTDDLLGVLESGSSEASLAAMRDFNRRADRELDRAATLARRIRESELGQQSVSNAHREVVTYLNNHLAGCSLPEPVYEFVIGSIQPALQYYLINDERELWSTWTENLSDLIGCLRPVKTEEQWQRFHQNSALFVARLSTAKPPHNCIFEHYHQFVTDVTICVDRLRAGDRPEMIIAPPLFDRRRSSKPLDAQEPRAQDLEPHGFECGDWLAYRTEYEGVLRCQFLLQPPGSHELLFVNREGHRVLTAPVGRILDCLESGEARRMLPVQAYSTALNTAAARLEYVHSELACQRRVAEQLEQQRLARAERLREARERDRKKRKAADRAERVKALQEETQRIKREQAAFERHRAAAEQALAEQRLSSALTEVEALTIGSWAELRLNDVESVKCELVMLLQSTGKYVFHNHLGRPVVTLLREQLAQMLVAGHAVFFQPALGFDNRLERIVQGQRRPGREAGRR</sequence>
<keyword evidence="3" id="KW-1185">Reference proteome</keyword>
<accession>A0ABV7HT78</accession>
<evidence type="ECO:0000313" key="3">
    <source>
        <dbReference type="Proteomes" id="UP001595548"/>
    </source>
</evidence>
<evidence type="ECO:0000256" key="1">
    <source>
        <dbReference type="SAM" id="Coils"/>
    </source>
</evidence>
<comment type="caution">
    <text evidence="2">The sequence shown here is derived from an EMBL/GenBank/DDBJ whole genome shotgun (WGS) entry which is preliminary data.</text>
</comment>
<dbReference type="EMBL" id="JBHRTL010000007">
    <property type="protein sequence ID" value="MFC3155859.1"/>
    <property type="molecule type" value="Genomic_DNA"/>
</dbReference>
<feature type="coiled-coil region" evidence="1">
    <location>
        <begin position="430"/>
        <end position="494"/>
    </location>
</feature>
<dbReference type="Pfam" id="PF07793">
    <property type="entry name" value="DUF1631"/>
    <property type="match status" value="1"/>
</dbReference>
<proteinExistence type="predicted"/>